<dbReference type="GO" id="GO:0033014">
    <property type="term" value="P:tetrapyrrole biosynthetic process"/>
    <property type="evidence" value="ECO:0007669"/>
    <property type="project" value="InterPro"/>
</dbReference>
<feature type="domain" description="Tetrapyrrole biosynthesis uroporphyrinogen III synthase" evidence="1">
    <location>
        <begin position="60"/>
        <end position="139"/>
    </location>
</feature>
<dbReference type="Pfam" id="PF02602">
    <property type="entry name" value="HEM4"/>
    <property type="match status" value="1"/>
</dbReference>
<feature type="non-terminal residue" evidence="2">
    <location>
        <position position="140"/>
    </location>
</feature>
<proteinExistence type="predicted"/>
<protein>
    <recommendedName>
        <fullName evidence="1">Tetrapyrrole biosynthesis uroporphyrinogen III synthase domain-containing protein</fullName>
    </recommendedName>
</protein>
<evidence type="ECO:0000259" key="1">
    <source>
        <dbReference type="Pfam" id="PF02602"/>
    </source>
</evidence>
<dbReference type="SUPFAM" id="SSF69618">
    <property type="entry name" value="HemD-like"/>
    <property type="match status" value="1"/>
</dbReference>
<dbReference type="AlphaFoldDB" id="A0A845FH71"/>
<evidence type="ECO:0000313" key="3">
    <source>
        <dbReference type="Proteomes" id="UP000450457"/>
    </source>
</evidence>
<dbReference type="InterPro" id="IPR036108">
    <property type="entry name" value="4pyrrol_syn_uPrphyn_synt_sf"/>
</dbReference>
<reference evidence="2 3" key="1">
    <citation type="submission" date="2019-11" db="EMBL/GenBank/DDBJ databases">
        <title>Genome sequences of 17 halophilic strains isolated from different environments.</title>
        <authorList>
            <person name="Furrow R.E."/>
        </authorList>
    </citation>
    <scope>NUCLEOTIDE SEQUENCE [LARGE SCALE GENOMIC DNA]</scope>
    <source>
        <strain evidence="2 3">SL-4</strain>
    </source>
</reference>
<dbReference type="GO" id="GO:0004852">
    <property type="term" value="F:uroporphyrinogen-III synthase activity"/>
    <property type="evidence" value="ECO:0007669"/>
    <property type="project" value="InterPro"/>
</dbReference>
<dbReference type="CDD" id="cd06578">
    <property type="entry name" value="HemD"/>
    <property type="match status" value="1"/>
</dbReference>
<dbReference type="EMBL" id="WMFA01000041">
    <property type="protein sequence ID" value="MYL73159.1"/>
    <property type="molecule type" value="Genomic_DNA"/>
</dbReference>
<dbReference type="Gene3D" id="3.40.50.10090">
    <property type="match status" value="1"/>
</dbReference>
<evidence type="ECO:0000313" key="2">
    <source>
        <dbReference type="EMBL" id="MYL73159.1"/>
    </source>
</evidence>
<comment type="caution">
    <text evidence="2">The sequence shown here is derived from an EMBL/GenBank/DDBJ whole genome shotgun (WGS) entry which is preliminary data.</text>
</comment>
<dbReference type="InterPro" id="IPR003754">
    <property type="entry name" value="4pyrrol_synth_uPrphyn_synth"/>
</dbReference>
<organism evidence="2 3">
    <name type="scientific">Halobacillus litoralis</name>
    <dbReference type="NCBI Taxonomy" id="45668"/>
    <lineage>
        <taxon>Bacteria</taxon>
        <taxon>Bacillati</taxon>
        <taxon>Bacillota</taxon>
        <taxon>Bacilli</taxon>
        <taxon>Bacillales</taxon>
        <taxon>Bacillaceae</taxon>
        <taxon>Halobacillus</taxon>
    </lineage>
</organism>
<gene>
    <name evidence="2" type="ORF">GLW00_20365</name>
</gene>
<name>A0A845FH71_9BACI</name>
<accession>A0A845FH71</accession>
<sequence>MLRGAPIAAKAKPLVVAWPNSFLKRAPAPSWPRSMATSPNNPPLAGRRILVSRPEPRAEETRQALEQAGACSRALPLIAIQPRTLDGRERSLIQELDNFRKIIAVSPNAARLLLEQADDWWPQWPVGLEWWGPGEGTARV</sequence>
<dbReference type="Proteomes" id="UP000450457">
    <property type="component" value="Unassembled WGS sequence"/>
</dbReference>